<dbReference type="SUPFAM" id="SSF103473">
    <property type="entry name" value="MFS general substrate transporter"/>
    <property type="match status" value="1"/>
</dbReference>
<evidence type="ECO:0000313" key="3">
    <source>
        <dbReference type="EMBL" id="AYQ55025.1"/>
    </source>
</evidence>
<sequence>MEDRSQARKEPLFTRNFVLCTVTSFCFTIVFFMFYTGMSSYSSDVLGAGSTVSGLVASIFIAGDLVARLAIGRGIGSIGPRRISIVCMALGTVMTLLYFVSDTVASICIVRFFHGMTYGAAASAINTMVAEGLPMSRRGEGLGYFMLSYSFASAVGPFVCMYLQNSGTYDDIFMIGVAASAVATVTSAMLKESKGPAPVRERKGIHVSDYIERSSLVMSVVAFVMFFSYSGVLTFIAPYGKEIGLTGYATVFFVVLSVGTLICRLFLGKIYDLRGENVALVPSLVLYIAGMFMLGTVVSGAEMLVSAFFIGIMIAMLSSVAQAVIIRRAPKERYGVAVSTYNVFVDLSYAIGPVVNGFVIGAVGYGGNYVLMAVIGVAGLVLYLLLHGIPVHRHPESENTG</sequence>
<evidence type="ECO:0000259" key="2">
    <source>
        <dbReference type="PROSITE" id="PS50850"/>
    </source>
</evidence>
<feature type="transmembrane region" description="Helical" evidence="1">
    <location>
        <begin position="47"/>
        <end position="71"/>
    </location>
</feature>
<dbReference type="Gene3D" id="1.20.1250.20">
    <property type="entry name" value="MFS general substrate transporter like domains"/>
    <property type="match status" value="1"/>
</dbReference>
<evidence type="ECO:0000256" key="1">
    <source>
        <dbReference type="SAM" id="Phobius"/>
    </source>
</evidence>
<feature type="transmembrane region" description="Helical" evidence="1">
    <location>
        <begin position="279"/>
        <end position="298"/>
    </location>
</feature>
<feature type="domain" description="Major facilitator superfamily (MFS) profile" evidence="2">
    <location>
        <begin position="16"/>
        <end position="391"/>
    </location>
</feature>
<dbReference type="InterPro" id="IPR011701">
    <property type="entry name" value="MFS"/>
</dbReference>
<proteinExistence type="predicted"/>
<feature type="transmembrane region" description="Helical" evidence="1">
    <location>
        <begin position="304"/>
        <end position="326"/>
    </location>
</feature>
<dbReference type="PROSITE" id="PS50850">
    <property type="entry name" value="MFS"/>
    <property type="match status" value="1"/>
</dbReference>
<keyword evidence="1" id="KW-1133">Transmembrane helix</keyword>
<dbReference type="Pfam" id="PF07690">
    <property type="entry name" value="MFS_1"/>
    <property type="match status" value="1"/>
</dbReference>
<gene>
    <name evidence="3" type="ORF">BKD89_04305</name>
</gene>
<feature type="transmembrane region" description="Helical" evidence="1">
    <location>
        <begin position="112"/>
        <end position="130"/>
    </location>
</feature>
<feature type="transmembrane region" description="Helical" evidence="1">
    <location>
        <begin position="142"/>
        <end position="165"/>
    </location>
</feature>
<evidence type="ECO:0000313" key="4">
    <source>
        <dbReference type="Proteomes" id="UP000273278"/>
    </source>
</evidence>
<feature type="transmembrane region" description="Helical" evidence="1">
    <location>
        <begin position="245"/>
        <end position="267"/>
    </location>
</feature>
<feature type="transmembrane region" description="Helical" evidence="1">
    <location>
        <begin position="369"/>
        <end position="386"/>
    </location>
</feature>
<keyword evidence="1" id="KW-0472">Membrane</keyword>
<name>A0A3G3IGQ8_9ARCH</name>
<feature type="transmembrane region" description="Helical" evidence="1">
    <location>
        <begin position="83"/>
        <end position="100"/>
    </location>
</feature>
<dbReference type="PANTHER" id="PTHR23531:SF1">
    <property type="entry name" value="QUINOLENE RESISTANCE PROTEIN NORA"/>
    <property type="match status" value="1"/>
</dbReference>
<organism evidence="3 4">
    <name type="scientific">Methanomethylophilus alvi</name>
    <dbReference type="NCBI Taxonomy" id="1291540"/>
    <lineage>
        <taxon>Archaea</taxon>
        <taxon>Methanobacteriati</taxon>
        <taxon>Thermoplasmatota</taxon>
        <taxon>Thermoplasmata</taxon>
        <taxon>Methanomassiliicoccales</taxon>
        <taxon>Methanomethylophilaceae</taxon>
        <taxon>Methanomethylophilus</taxon>
    </lineage>
</organism>
<dbReference type="InterPro" id="IPR052714">
    <property type="entry name" value="MFS_Exporter"/>
</dbReference>
<dbReference type="CDD" id="cd17489">
    <property type="entry name" value="MFS_YfcJ_like"/>
    <property type="match status" value="1"/>
</dbReference>
<accession>A0A3G3IGQ8</accession>
<dbReference type="AlphaFoldDB" id="A0A3G3IGQ8"/>
<feature type="transmembrane region" description="Helical" evidence="1">
    <location>
        <begin position="12"/>
        <end position="35"/>
    </location>
</feature>
<dbReference type="PANTHER" id="PTHR23531">
    <property type="entry name" value="QUINOLENE RESISTANCE PROTEIN NORA"/>
    <property type="match status" value="1"/>
</dbReference>
<dbReference type="InterPro" id="IPR020846">
    <property type="entry name" value="MFS_dom"/>
</dbReference>
<keyword evidence="1" id="KW-0812">Transmembrane</keyword>
<feature type="transmembrane region" description="Helical" evidence="1">
    <location>
        <begin position="171"/>
        <end position="190"/>
    </location>
</feature>
<dbReference type="InterPro" id="IPR036259">
    <property type="entry name" value="MFS_trans_sf"/>
</dbReference>
<feature type="transmembrane region" description="Helical" evidence="1">
    <location>
        <begin position="338"/>
        <end position="363"/>
    </location>
</feature>
<dbReference type="GeneID" id="41321662"/>
<dbReference type="GO" id="GO:0022857">
    <property type="term" value="F:transmembrane transporter activity"/>
    <property type="evidence" value="ECO:0007669"/>
    <property type="project" value="InterPro"/>
</dbReference>
<dbReference type="EMBL" id="CP017686">
    <property type="protein sequence ID" value="AYQ55025.1"/>
    <property type="molecule type" value="Genomic_DNA"/>
</dbReference>
<protein>
    <submittedName>
        <fullName evidence="3">MFS transporter</fullName>
    </submittedName>
</protein>
<dbReference type="RefSeq" id="WP_015504764.1">
    <property type="nucleotide sequence ID" value="NZ_CP017686.1"/>
</dbReference>
<dbReference type="OMA" id="HENWVAY"/>
<dbReference type="Proteomes" id="UP000273278">
    <property type="component" value="Chromosome"/>
</dbReference>
<feature type="transmembrane region" description="Helical" evidence="1">
    <location>
        <begin position="216"/>
        <end position="239"/>
    </location>
</feature>
<reference evidence="3 4" key="1">
    <citation type="submission" date="2016-10" db="EMBL/GenBank/DDBJ databases">
        <title>Complete genome of the TMA-utilizing, human hosted archaeon Methanomethylophilus alvus Gen. nov, sp. nov., strain Mx-05, derived from a pure culture.</title>
        <authorList>
            <person name="Brugere J.-F."/>
            <person name="Ben Hania W."/>
            <person name="Chaudhary P.P."/>
            <person name="Gaci N."/>
            <person name="Borrel G."/>
            <person name="Cao Van Tuat L."/>
            <person name="Fardeau M.-L."/>
            <person name="Harris H.M.B."/>
            <person name="O'Toole P.W."/>
            <person name="Ollivier B."/>
        </authorList>
    </citation>
    <scope>NUCLEOTIDE SEQUENCE [LARGE SCALE GENOMIC DNA]</scope>
    <source>
        <strain evidence="3 4">Mx-05</strain>
    </source>
</reference>